<keyword evidence="1" id="KW-0732">Signal</keyword>
<protein>
    <submittedName>
        <fullName evidence="4">Uncharacterized protein</fullName>
    </submittedName>
</protein>
<dbReference type="Pfam" id="PF04043">
    <property type="entry name" value="PMEI"/>
    <property type="match status" value="1"/>
</dbReference>
<proteinExistence type="inferred from homology"/>
<dbReference type="OrthoDB" id="764172at2759"/>
<evidence type="ECO:0000256" key="1">
    <source>
        <dbReference type="ARBA" id="ARBA00022729"/>
    </source>
</evidence>
<dbReference type="AlphaFoldDB" id="A0A169WTM7"/>
<dbReference type="Gramene" id="KZN09872">
    <property type="protein sequence ID" value="KZN09872"/>
    <property type="gene ID" value="DCAR_002528"/>
</dbReference>
<reference evidence="4" key="2">
    <citation type="submission" date="2022-03" db="EMBL/GenBank/DDBJ databases">
        <title>Draft title - Genomic analysis of global carrot germplasm unveils the trajectory of domestication and the origin of high carotenoid orange carrot.</title>
        <authorList>
            <person name="Iorizzo M."/>
            <person name="Ellison S."/>
            <person name="Senalik D."/>
            <person name="Macko-Podgorni A."/>
            <person name="Grzebelus D."/>
            <person name="Bostan H."/>
            <person name="Rolling W."/>
            <person name="Curaba J."/>
            <person name="Simon P."/>
        </authorList>
    </citation>
    <scope>NUCLEOTIDE SEQUENCE</scope>
    <source>
        <tissue evidence="4">Leaf</tissue>
    </source>
</reference>
<reference evidence="4" key="1">
    <citation type="journal article" date="2016" name="Nat. Genet.">
        <title>A high-quality carrot genome assembly provides new insights into carotenoid accumulation and asterid genome evolution.</title>
        <authorList>
            <person name="Iorizzo M."/>
            <person name="Ellison S."/>
            <person name="Senalik D."/>
            <person name="Zeng P."/>
            <person name="Satapoomin P."/>
            <person name="Huang J."/>
            <person name="Bowman M."/>
            <person name="Iovene M."/>
            <person name="Sanseverino W."/>
            <person name="Cavagnaro P."/>
            <person name="Yildiz M."/>
            <person name="Macko-Podgorni A."/>
            <person name="Moranska E."/>
            <person name="Grzebelus E."/>
            <person name="Grzebelus D."/>
            <person name="Ashrafi H."/>
            <person name="Zheng Z."/>
            <person name="Cheng S."/>
            <person name="Spooner D."/>
            <person name="Van Deynze A."/>
            <person name="Simon P."/>
        </authorList>
    </citation>
    <scope>NUCLEOTIDE SEQUENCE</scope>
    <source>
        <tissue evidence="4">Leaf</tissue>
    </source>
</reference>
<sequence length="207" mass="23904">MASCSISCILFVSVVFVSLSTSLAEINLQTEVSDRVKNICNTTEQQNQPRCYEFYKSDPRSSTADYKQLAEITIDLADSRCKRLLHWLNFHAKNESDQAYRIRYLQCSKHYSEALERLDASKRYLEQKKYESIEDLAAYAIEDSSECIADFPKVNTPYTLLKKAKDFEFITSFVKPAVDLSLKAAQETKKPFYYSLQSILGKWVFHP</sequence>
<dbReference type="InterPro" id="IPR035513">
    <property type="entry name" value="Invertase/methylesterase_inhib"/>
</dbReference>
<dbReference type="Gene3D" id="1.20.140.40">
    <property type="entry name" value="Invertase/pectin methylesterase inhibitor family protein"/>
    <property type="match status" value="1"/>
</dbReference>
<comment type="similarity">
    <text evidence="3">Belongs to the PMEI family.</text>
</comment>
<keyword evidence="2" id="KW-1015">Disulfide bond</keyword>
<evidence type="ECO:0000313" key="5">
    <source>
        <dbReference type="Proteomes" id="UP000077755"/>
    </source>
</evidence>
<dbReference type="EMBL" id="CP093343">
    <property type="protein sequence ID" value="WOG83464.1"/>
    <property type="molecule type" value="Genomic_DNA"/>
</dbReference>
<dbReference type="PANTHER" id="PTHR36710">
    <property type="entry name" value="PECTINESTERASE INHIBITOR-LIKE"/>
    <property type="match status" value="1"/>
</dbReference>
<gene>
    <name evidence="4" type="ORF">DCAR_0102639</name>
</gene>
<organism evidence="4 5">
    <name type="scientific">Daucus carota subsp. sativus</name>
    <name type="common">Carrot</name>
    <dbReference type="NCBI Taxonomy" id="79200"/>
    <lineage>
        <taxon>Eukaryota</taxon>
        <taxon>Viridiplantae</taxon>
        <taxon>Streptophyta</taxon>
        <taxon>Embryophyta</taxon>
        <taxon>Tracheophyta</taxon>
        <taxon>Spermatophyta</taxon>
        <taxon>Magnoliopsida</taxon>
        <taxon>eudicotyledons</taxon>
        <taxon>Gunneridae</taxon>
        <taxon>Pentapetalae</taxon>
        <taxon>asterids</taxon>
        <taxon>campanulids</taxon>
        <taxon>Apiales</taxon>
        <taxon>Apiaceae</taxon>
        <taxon>Apioideae</taxon>
        <taxon>Scandiceae</taxon>
        <taxon>Daucinae</taxon>
        <taxon>Daucus</taxon>
        <taxon>Daucus sect. Daucus</taxon>
    </lineage>
</organism>
<name>A0A169WTM7_DAUCS</name>
<dbReference type="Proteomes" id="UP000077755">
    <property type="component" value="Chromosome 1"/>
</dbReference>
<dbReference type="GO" id="GO:0046910">
    <property type="term" value="F:pectinesterase inhibitor activity"/>
    <property type="evidence" value="ECO:0007669"/>
    <property type="project" value="InterPro"/>
</dbReference>
<dbReference type="NCBIfam" id="TIGR01614">
    <property type="entry name" value="PME_inhib"/>
    <property type="match status" value="1"/>
</dbReference>
<evidence type="ECO:0000313" key="4">
    <source>
        <dbReference type="EMBL" id="WOG83464.1"/>
    </source>
</evidence>
<dbReference type="InterPro" id="IPR006501">
    <property type="entry name" value="Pectinesterase_inhib_dom"/>
</dbReference>
<dbReference type="PANTHER" id="PTHR36710:SF18">
    <property type="entry name" value="PECTINESTERASE INHIBITOR 5-RELATED"/>
    <property type="match status" value="1"/>
</dbReference>
<dbReference type="SUPFAM" id="SSF101148">
    <property type="entry name" value="Plant invertase/pectin methylesterase inhibitor"/>
    <property type="match status" value="1"/>
</dbReference>
<dbReference type="InterPro" id="IPR052421">
    <property type="entry name" value="PCW_Enzyme_Inhibitor"/>
</dbReference>
<dbReference type="OMA" id="RIRYLQC"/>
<dbReference type="CDD" id="cd15797">
    <property type="entry name" value="PMEI"/>
    <property type="match status" value="1"/>
</dbReference>
<dbReference type="SMART" id="SM00856">
    <property type="entry name" value="PMEI"/>
    <property type="match status" value="1"/>
</dbReference>
<evidence type="ECO:0000256" key="3">
    <source>
        <dbReference type="ARBA" id="ARBA00038471"/>
    </source>
</evidence>
<dbReference type="InterPro" id="IPR034086">
    <property type="entry name" value="PMEI_plant"/>
</dbReference>
<evidence type="ECO:0000256" key="2">
    <source>
        <dbReference type="ARBA" id="ARBA00023157"/>
    </source>
</evidence>
<keyword evidence="5" id="KW-1185">Reference proteome</keyword>
<accession>A0A169WTM7</accession>